<protein>
    <recommendedName>
        <fullName evidence="4">DUF58 domain-containing protein</fullName>
    </recommendedName>
</protein>
<name>A0ABX8H328_9BACT</name>
<evidence type="ECO:0000313" key="3">
    <source>
        <dbReference type="Proteomes" id="UP000682802"/>
    </source>
</evidence>
<reference evidence="2 3" key="1">
    <citation type="submission" date="2021-05" db="EMBL/GenBank/DDBJ databases">
        <title>Comparative genomic studies on the polysaccharide-degrading batcterial strains of the Flammeovirga genus.</title>
        <authorList>
            <person name="Zewei F."/>
            <person name="Zheng Z."/>
            <person name="Yu L."/>
            <person name="Ruyue G."/>
            <person name="Yanhong M."/>
            <person name="Yuanyuan C."/>
            <person name="Jingyan G."/>
            <person name="Wenjun H."/>
        </authorList>
    </citation>
    <scope>NUCLEOTIDE SEQUENCE [LARGE SCALE GENOMIC DNA]</scope>
    <source>
        <strain evidence="2 3">YS10</strain>
    </source>
</reference>
<accession>A0ABX8H328</accession>
<proteinExistence type="predicted"/>
<evidence type="ECO:0000313" key="2">
    <source>
        <dbReference type="EMBL" id="QWG10318.1"/>
    </source>
</evidence>
<dbReference type="Proteomes" id="UP000682802">
    <property type="component" value="Chromosome 2"/>
</dbReference>
<dbReference type="EMBL" id="CP076129">
    <property type="protein sequence ID" value="QWG10318.1"/>
    <property type="molecule type" value="Genomic_DNA"/>
</dbReference>
<keyword evidence="1" id="KW-0472">Membrane</keyword>
<keyword evidence="1" id="KW-0812">Transmembrane</keyword>
<keyword evidence="3" id="KW-1185">Reference proteome</keyword>
<dbReference type="RefSeq" id="WP_158631179.1">
    <property type="nucleotide sequence ID" value="NZ_CP076129.1"/>
</dbReference>
<keyword evidence="1" id="KW-1133">Transmembrane helix</keyword>
<organism evidence="2 3">
    <name type="scientific">Flammeovirga kamogawensis</name>
    <dbReference type="NCBI Taxonomy" id="373891"/>
    <lineage>
        <taxon>Bacteria</taxon>
        <taxon>Pseudomonadati</taxon>
        <taxon>Bacteroidota</taxon>
        <taxon>Cytophagia</taxon>
        <taxon>Cytophagales</taxon>
        <taxon>Flammeovirgaceae</taxon>
        <taxon>Flammeovirga</taxon>
    </lineage>
</organism>
<evidence type="ECO:0000256" key="1">
    <source>
        <dbReference type="SAM" id="Phobius"/>
    </source>
</evidence>
<evidence type="ECO:0008006" key="4">
    <source>
        <dbReference type="Google" id="ProtNLM"/>
    </source>
</evidence>
<sequence length="330" mass="39193">MSVFKKFEVHNFFYDNSVFRVFLFLIGSLAFGLYEFNDLNYWLFVFIETVTISFFTKANYDYFSHIKTKMIVTVTDVELKVKRLDKNNVSQPILTIKNNDIEDIIYQEKQPFPLIIVIQKSTGIHHKIEIHNLKTKDNFKELFKNLSEHYHLSDKKESIEEQYEVSTPIKLRSFKKNQNLIDIKLEDINRGSVINVATEEYIISEVNQLDFKNTTTHFVYNLEESEQTLLIYPTFGFLMICIEEMKKGLLINIKLSIVYYEGDEYVIFEKLEGKIHNSLQKFIDIKQYFFTTKDYSKSIRVLEINEEYTYFIGERKYLSQVTNVLSPIES</sequence>
<gene>
    <name evidence="2" type="ORF">KM029_21785</name>
</gene>
<feature type="transmembrane region" description="Helical" evidence="1">
    <location>
        <begin position="12"/>
        <end position="34"/>
    </location>
</feature>